<protein>
    <recommendedName>
        <fullName evidence="2">Aminopyrimidine aminohydrolase</fullName>
        <ecNumber evidence="2">3.5.99.2</ecNumber>
    </recommendedName>
</protein>
<dbReference type="InterPro" id="IPR004305">
    <property type="entry name" value="Thiaminase-2/PQQC"/>
</dbReference>
<dbReference type="GO" id="GO:0005829">
    <property type="term" value="C:cytosol"/>
    <property type="evidence" value="ECO:0007669"/>
    <property type="project" value="TreeGrafter"/>
</dbReference>
<dbReference type="GO" id="GO:0009229">
    <property type="term" value="P:thiamine diphosphate biosynthetic process"/>
    <property type="evidence" value="ECO:0007669"/>
    <property type="project" value="UniProtKB-UniPathway"/>
</dbReference>
<feature type="domain" description="Thiaminase-2/PQQC" evidence="3">
    <location>
        <begin position="15"/>
        <end position="216"/>
    </location>
</feature>
<dbReference type="Proteomes" id="UP000320048">
    <property type="component" value="Unassembled WGS sequence"/>
</dbReference>
<dbReference type="AlphaFoldDB" id="A0A537JHU8"/>
<dbReference type="GO" id="GO:0009228">
    <property type="term" value="P:thiamine biosynthetic process"/>
    <property type="evidence" value="ECO:0007669"/>
    <property type="project" value="UniProtKB-KW"/>
</dbReference>
<dbReference type="SUPFAM" id="SSF48613">
    <property type="entry name" value="Heme oxygenase-like"/>
    <property type="match status" value="1"/>
</dbReference>
<dbReference type="NCBIfam" id="TIGR04306">
    <property type="entry name" value="salvage_TenA"/>
    <property type="match status" value="1"/>
</dbReference>
<comment type="catalytic activity">
    <reaction evidence="2">
        <text>4-amino-5-aminomethyl-2-methylpyrimidine + H2O = 4-amino-5-hydroxymethyl-2-methylpyrimidine + NH4(+)</text>
        <dbReference type="Rhea" id="RHEA:31799"/>
        <dbReference type="ChEBI" id="CHEBI:15377"/>
        <dbReference type="ChEBI" id="CHEBI:16892"/>
        <dbReference type="ChEBI" id="CHEBI:28938"/>
        <dbReference type="ChEBI" id="CHEBI:63416"/>
        <dbReference type="EC" id="3.5.99.2"/>
    </reaction>
</comment>
<proteinExistence type="inferred from homology"/>
<gene>
    <name evidence="4" type="primary">tenA</name>
    <name evidence="4" type="ORF">E6H04_04370</name>
</gene>
<dbReference type="PANTHER" id="PTHR43198:SF2">
    <property type="entry name" value="SI:CH1073-67J19.1-RELATED"/>
    <property type="match status" value="1"/>
</dbReference>
<keyword evidence="2" id="KW-0784">Thiamine biosynthesis</keyword>
<dbReference type="Pfam" id="PF03070">
    <property type="entry name" value="TENA_THI-4"/>
    <property type="match status" value="1"/>
</dbReference>
<evidence type="ECO:0000256" key="2">
    <source>
        <dbReference type="RuleBase" id="RU363093"/>
    </source>
</evidence>
<reference evidence="4 5" key="1">
    <citation type="journal article" date="2019" name="Nat. Microbiol.">
        <title>Mediterranean grassland soil C-N compound turnover is dependent on rainfall and depth, and is mediated by genomically divergent microorganisms.</title>
        <authorList>
            <person name="Diamond S."/>
            <person name="Andeer P.F."/>
            <person name="Li Z."/>
            <person name="Crits-Christoph A."/>
            <person name="Burstein D."/>
            <person name="Anantharaman K."/>
            <person name="Lane K.R."/>
            <person name="Thomas B.C."/>
            <person name="Pan C."/>
            <person name="Northen T.R."/>
            <person name="Banfield J.F."/>
        </authorList>
    </citation>
    <scope>NUCLEOTIDE SEQUENCE [LARGE SCALE GENOMIC DNA]</scope>
    <source>
        <strain evidence="4">NP_7</strain>
    </source>
</reference>
<comment type="caution">
    <text evidence="4">The sequence shown here is derived from an EMBL/GenBank/DDBJ whole genome shotgun (WGS) entry which is preliminary data.</text>
</comment>
<dbReference type="InterPro" id="IPR016084">
    <property type="entry name" value="Haem_Oase-like_multi-hlx"/>
</dbReference>
<organism evidence="4 5">
    <name type="scientific">Candidatus Segetimicrobium genomatis</name>
    <dbReference type="NCBI Taxonomy" id="2569760"/>
    <lineage>
        <taxon>Bacteria</taxon>
        <taxon>Bacillati</taxon>
        <taxon>Candidatus Sysuimicrobiota</taxon>
        <taxon>Candidatus Sysuimicrobiia</taxon>
        <taxon>Candidatus Sysuimicrobiales</taxon>
        <taxon>Candidatus Segetimicrobiaceae</taxon>
        <taxon>Candidatus Segetimicrobium</taxon>
    </lineage>
</organism>
<dbReference type="InterPro" id="IPR050967">
    <property type="entry name" value="Thiamine_Salvage_TenA"/>
</dbReference>
<evidence type="ECO:0000313" key="4">
    <source>
        <dbReference type="EMBL" id="TMI82686.1"/>
    </source>
</evidence>
<dbReference type="Gene3D" id="1.20.910.10">
    <property type="entry name" value="Heme oxygenase-like"/>
    <property type="match status" value="1"/>
</dbReference>
<comment type="function">
    <text evidence="2">Catalyzes an amino-pyrimidine hydrolysis reaction at the C5' of the pyrimidine moiety of thiamine compounds, a reaction that is part of a thiamine salvage pathway.</text>
</comment>
<dbReference type="EC" id="3.5.99.2" evidence="2"/>
<keyword evidence="2" id="KW-0378">Hydrolase</keyword>
<dbReference type="UniPathway" id="UPA00060"/>
<evidence type="ECO:0000256" key="1">
    <source>
        <dbReference type="ARBA" id="ARBA00004948"/>
    </source>
</evidence>
<dbReference type="GO" id="GO:0050334">
    <property type="term" value="F:thiaminase activity"/>
    <property type="evidence" value="ECO:0007669"/>
    <property type="project" value="UniProtKB-EC"/>
</dbReference>
<accession>A0A537JHU8</accession>
<dbReference type="InterPro" id="IPR027574">
    <property type="entry name" value="Thiaminase_II"/>
</dbReference>
<comment type="pathway">
    <text evidence="1 2">Cofactor biosynthesis; thiamine diphosphate biosynthesis.</text>
</comment>
<evidence type="ECO:0000313" key="5">
    <source>
        <dbReference type="Proteomes" id="UP000320048"/>
    </source>
</evidence>
<evidence type="ECO:0000259" key="3">
    <source>
        <dbReference type="Pfam" id="PF03070"/>
    </source>
</evidence>
<comment type="catalytic activity">
    <reaction evidence="2">
        <text>thiamine + H2O = 5-(2-hydroxyethyl)-4-methylthiazole + 4-amino-5-hydroxymethyl-2-methylpyrimidine + H(+)</text>
        <dbReference type="Rhea" id="RHEA:17509"/>
        <dbReference type="ChEBI" id="CHEBI:15377"/>
        <dbReference type="ChEBI" id="CHEBI:15378"/>
        <dbReference type="ChEBI" id="CHEBI:16892"/>
        <dbReference type="ChEBI" id="CHEBI:17957"/>
        <dbReference type="ChEBI" id="CHEBI:18385"/>
        <dbReference type="EC" id="3.5.99.2"/>
    </reaction>
</comment>
<name>A0A537JHU8_9BACT</name>
<sequence>MSLFARLQEAAAPTRERIRGHPFVRGLGDGSLPEDGFQYYLRQDYLFLIQYCRVLALAAARAEDLATAARFADLLHLTLNVEMDLHRQFAWKAGVAPEVLEDTRPAPTTVAYTNHLRVAAETGDLGVIVAAILPCAHGYWEIATSLRTADGWDRHLLYADWIRMYTSEEYETVAAWLADLLDRLTPELPPDREAGLRDVFMLSQRYEYLFWEMAYRMEAWPV</sequence>
<comment type="similarity">
    <text evidence="2">Belongs to the TenA family.</text>
</comment>
<dbReference type="EMBL" id="VBAO01000114">
    <property type="protein sequence ID" value="TMI82686.1"/>
    <property type="molecule type" value="Genomic_DNA"/>
</dbReference>
<dbReference type="PANTHER" id="PTHR43198">
    <property type="entry name" value="BIFUNCTIONAL TH2 PROTEIN"/>
    <property type="match status" value="1"/>
</dbReference>